<feature type="domain" description="Major facilitator superfamily (MFS) profile" evidence="9">
    <location>
        <begin position="81"/>
        <end position="510"/>
    </location>
</feature>
<feature type="transmembrane region" description="Helical" evidence="8">
    <location>
        <begin position="75"/>
        <end position="99"/>
    </location>
</feature>
<dbReference type="GO" id="GO:0060076">
    <property type="term" value="C:excitatory synapse"/>
    <property type="evidence" value="ECO:0007669"/>
    <property type="project" value="TreeGrafter"/>
</dbReference>
<evidence type="ECO:0000313" key="11">
    <source>
        <dbReference type="WBParaSite" id="maker-uti_cns_0002247-snap-gene-0.21-mRNA-1"/>
    </source>
</evidence>
<feature type="compositionally biased region" description="Low complexity" evidence="7">
    <location>
        <begin position="1"/>
        <end position="21"/>
    </location>
</feature>
<feature type="transmembrane region" description="Helical" evidence="8">
    <location>
        <begin position="163"/>
        <end position="183"/>
    </location>
</feature>
<accession>A0A1I8GJV1</accession>
<dbReference type="GO" id="GO:0015293">
    <property type="term" value="F:symporter activity"/>
    <property type="evidence" value="ECO:0007669"/>
    <property type="project" value="UniProtKB-KW"/>
</dbReference>
<feature type="transmembrane region" description="Helical" evidence="8">
    <location>
        <begin position="358"/>
        <end position="382"/>
    </location>
</feature>
<sequence length="551" mass="58394">AAAAATAATHQPVPSTGSSDNSDADDSDVIWDSRGGSGIGLGRSGSEKRRQMSGKSAGVGIAEGRCTGPGWKRYVVAWLSCLGLMVVLAMRSEMGIAIIKMTKKQPEKVEMTARNHTYYKIELVQEVAWDHLDIGIIEASFFIGYALFSIPAGFMSSYLEPNMLLGSSVLITCLLNIAVPTAAHLEVPSAAFGVTLTIRLLQGMAEGCLYPSVHGIWRFWAPEMERSKLVTISFFGMALGPIVGLPLCGAVTTNLGWPVNFYIFGALGCAWAVAWFLIVHSRPATDPYISPEELAYIESSSVPATATGQVPCAAMVRSLPVWAIVFANVGRNWSFQFSMIGLPAYFSRVFDLNSEEVGIYLMIPFLLMAGLTPVGGTLADCVRRKFLSTTATRRLFNTVGFGVMAACLVVVGISRNLYLSTAFLTIGLGFTGIGMSGYGVNHLDIAPRFAGFLMGISNGVGTVSGVLSPIVASAVTRHGTAGEWQLVFFIAALVHVATSLFYLFCSSGELQPWAESSESAGLIEKSAPPGEQQSEPSAGAVEGGEAGESAG</sequence>
<dbReference type="InterPro" id="IPR011701">
    <property type="entry name" value="MFS"/>
</dbReference>
<keyword evidence="10" id="KW-1185">Reference proteome</keyword>
<proteinExistence type="predicted"/>
<dbReference type="PANTHER" id="PTHR11662">
    <property type="entry name" value="SOLUTE CARRIER FAMILY 17"/>
    <property type="match status" value="1"/>
</dbReference>
<dbReference type="GO" id="GO:0005313">
    <property type="term" value="F:L-glutamate transmembrane transporter activity"/>
    <property type="evidence" value="ECO:0007669"/>
    <property type="project" value="TreeGrafter"/>
</dbReference>
<feature type="transmembrane region" description="Helical" evidence="8">
    <location>
        <begin position="452"/>
        <end position="472"/>
    </location>
</feature>
<dbReference type="Gene3D" id="1.20.1250.20">
    <property type="entry name" value="MFS general substrate transporter like domains"/>
    <property type="match status" value="2"/>
</dbReference>
<keyword evidence="5 8" id="KW-1133">Transmembrane helix</keyword>
<feature type="transmembrane region" description="Helical" evidence="8">
    <location>
        <begin position="484"/>
        <end position="505"/>
    </location>
</feature>
<keyword evidence="4" id="KW-0769">Symport</keyword>
<evidence type="ECO:0000256" key="1">
    <source>
        <dbReference type="ARBA" id="ARBA00004141"/>
    </source>
</evidence>
<dbReference type="WBParaSite" id="maker-uti_cns_0002247-snap-gene-0.21-mRNA-1">
    <property type="protein sequence ID" value="maker-uti_cns_0002247-snap-gene-0.21-mRNA-1"/>
    <property type="gene ID" value="maker-uti_cns_0002247-snap-gene-0.21"/>
</dbReference>
<feature type="region of interest" description="Disordered" evidence="7">
    <location>
        <begin position="1"/>
        <end position="58"/>
    </location>
</feature>
<feature type="region of interest" description="Disordered" evidence="7">
    <location>
        <begin position="521"/>
        <end position="551"/>
    </location>
</feature>
<reference evidence="11 12" key="1">
    <citation type="submission" date="2016-11" db="UniProtKB">
        <authorList>
            <consortium name="WormBaseParasite"/>
        </authorList>
    </citation>
    <scope>IDENTIFICATION</scope>
</reference>
<dbReference type="GO" id="GO:0030672">
    <property type="term" value="C:synaptic vesicle membrane"/>
    <property type="evidence" value="ECO:0007669"/>
    <property type="project" value="TreeGrafter"/>
</dbReference>
<dbReference type="PANTHER" id="PTHR11662:SF456">
    <property type="entry name" value="VESICULAR GLUTAMATE TRANSPORTER, ISOFORM A"/>
    <property type="match status" value="1"/>
</dbReference>
<dbReference type="AlphaFoldDB" id="A0A1I8GJV1"/>
<dbReference type="Pfam" id="PF07690">
    <property type="entry name" value="MFS_1"/>
    <property type="match status" value="1"/>
</dbReference>
<evidence type="ECO:0000256" key="7">
    <source>
        <dbReference type="SAM" id="MobiDB-lite"/>
    </source>
</evidence>
<dbReference type="FunFam" id="1.20.1250.20:FF:000003">
    <property type="entry name" value="Solute carrier family 17 member 3"/>
    <property type="match status" value="1"/>
</dbReference>
<feature type="compositionally biased region" description="Gly residues" evidence="7">
    <location>
        <begin position="541"/>
        <end position="551"/>
    </location>
</feature>
<dbReference type="FunFam" id="1.20.1250.20:FF:000423">
    <property type="entry name" value="Putative inorganic phosphate cotransporter-like Protein"/>
    <property type="match status" value="1"/>
</dbReference>
<evidence type="ECO:0000313" key="10">
    <source>
        <dbReference type="Proteomes" id="UP000095280"/>
    </source>
</evidence>
<dbReference type="Proteomes" id="UP000095280">
    <property type="component" value="Unplaced"/>
</dbReference>
<dbReference type="SUPFAM" id="SSF103473">
    <property type="entry name" value="MFS general substrate transporter"/>
    <property type="match status" value="1"/>
</dbReference>
<keyword evidence="2" id="KW-0813">Transport</keyword>
<dbReference type="GO" id="GO:0098700">
    <property type="term" value="P:neurotransmitter loading into synaptic vesicle"/>
    <property type="evidence" value="ECO:0007669"/>
    <property type="project" value="TreeGrafter"/>
</dbReference>
<dbReference type="InterPro" id="IPR050382">
    <property type="entry name" value="MFS_Na/Anion_cotransporter"/>
</dbReference>
<organism evidence="10 11">
    <name type="scientific">Macrostomum lignano</name>
    <dbReference type="NCBI Taxonomy" id="282301"/>
    <lineage>
        <taxon>Eukaryota</taxon>
        <taxon>Metazoa</taxon>
        <taxon>Spiralia</taxon>
        <taxon>Lophotrochozoa</taxon>
        <taxon>Platyhelminthes</taxon>
        <taxon>Rhabditophora</taxon>
        <taxon>Macrostomorpha</taxon>
        <taxon>Macrostomida</taxon>
        <taxon>Macrostomidae</taxon>
        <taxon>Macrostomum</taxon>
    </lineage>
</organism>
<dbReference type="PROSITE" id="PS50850">
    <property type="entry name" value="MFS"/>
    <property type="match status" value="1"/>
</dbReference>
<evidence type="ECO:0000256" key="5">
    <source>
        <dbReference type="ARBA" id="ARBA00022989"/>
    </source>
</evidence>
<dbReference type="InterPro" id="IPR036259">
    <property type="entry name" value="MFS_trans_sf"/>
</dbReference>
<feature type="transmembrane region" description="Helical" evidence="8">
    <location>
        <begin position="419"/>
        <end position="440"/>
    </location>
</feature>
<name>A0A1I8GJV1_9PLAT</name>
<feature type="transmembrane region" description="Helical" evidence="8">
    <location>
        <begin position="259"/>
        <end position="279"/>
    </location>
</feature>
<evidence type="ECO:0000256" key="3">
    <source>
        <dbReference type="ARBA" id="ARBA00022692"/>
    </source>
</evidence>
<evidence type="ECO:0000256" key="4">
    <source>
        <dbReference type="ARBA" id="ARBA00022847"/>
    </source>
</evidence>
<evidence type="ECO:0000256" key="8">
    <source>
        <dbReference type="SAM" id="Phobius"/>
    </source>
</evidence>
<evidence type="ECO:0000256" key="2">
    <source>
        <dbReference type="ARBA" id="ARBA00022448"/>
    </source>
</evidence>
<dbReference type="InterPro" id="IPR020846">
    <property type="entry name" value="MFS_dom"/>
</dbReference>
<dbReference type="GO" id="GO:0050803">
    <property type="term" value="P:regulation of synapse structure or activity"/>
    <property type="evidence" value="ECO:0007669"/>
    <property type="project" value="TreeGrafter"/>
</dbReference>
<keyword evidence="6 8" id="KW-0472">Membrane</keyword>
<evidence type="ECO:0000256" key="6">
    <source>
        <dbReference type="ARBA" id="ARBA00023136"/>
    </source>
</evidence>
<evidence type="ECO:0000259" key="9">
    <source>
        <dbReference type="PROSITE" id="PS50850"/>
    </source>
</evidence>
<evidence type="ECO:0000313" key="12">
    <source>
        <dbReference type="WBParaSite" id="maker-uti_cns_0003259-snap-gene-0.3-mRNA-1"/>
    </source>
</evidence>
<keyword evidence="3 8" id="KW-0812">Transmembrane</keyword>
<feature type="transmembrane region" description="Helical" evidence="8">
    <location>
        <begin position="394"/>
        <end position="413"/>
    </location>
</feature>
<dbReference type="GO" id="GO:0005326">
    <property type="term" value="F:neurotransmitter transmembrane transporter activity"/>
    <property type="evidence" value="ECO:0007669"/>
    <property type="project" value="TreeGrafter"/>
</dbReference>
<protein>
    <submittedName>
        <fullName evidence="11 12">MFS domain-containing protein</fullName>
    </submittedName>
</protein>
<dbReference type="GO" id="GO:0035249">
    <property type="term" value="P:synaptic transmission, glutamatergic"/>
    <property type="evidence" value="ECO:0007669"/>
    <property type="project" value="TreeGrafter"/>
</dbReference>
<dbReference type="WBParaSite" id="maker-uti_cns_0003259-snap-gene-0.3-mRNA-1">
    <property type="protein sequence ID" value="maker-uti_cns_0003259-snap-gene-0.3-mRNA-1"/>
    <property type="gene ID" value="maker-uti_cns_0003259-snap-gene-0.3"/>
</dbReference>
<comment type="subcellular location">
    <subcellularLocation>
        <location evidence="1">Membrane</location>
        <topology evidence="1">Multi-pass membrane protein</topology>
    </subcellularLocation>
</comment>
<feature type="transmembrane region" description="Helical" evidence="8">
    <location>
        <begin position="229"/>
        <end position="253"/>
    </location>
</feature>